<evidence type="ECO:0000256" key="1">
    <source>
        <dbReference type="SAM" id="MobiDB-lite"/>
    </source>
</evidence>
<sequence length="616" mass="69413">MFNEMNNLFNESQSMSGATENDHYHLNSPESESEVDADVFDGKRNTTAIVDEATSHQQQHKSSTRRESFVPQSLFSNPISYPLSQPQLTDSSEQTLTVGSLSFAVETPEFPINYEMPKSSKNWNGDITDFSGWEEFKQEMFEMTFADMLSSMSTPERQHSVGSGSSGDANEARQELVNESLNESLLKTFAFKTNHHFDQSESLGLNSQSKSLTIRLFLISQPTEFVQGLPNDLDSPGNSGGSYMLRQRSTSLLSLYSQYADDNLGTDFQTTEVVSDGSIKAVDHIIQSFEDNHNIRNGSNNFKPPNTQPNGQMMQLSGKTVPISVPHNSLVGQDFPTFKGLVRSPKASKAPRNDKLLKGMYHNNKNLPFLKLRQTDVSCIGVKLDYGTYVGDSISLLNIQPKHLCNTYVNLETETANNDICQEVLDEKNPKFNNLYPVYYRQKNTRDLHLLLGSIDNIIYYRSLSFGIDQPYEPEYYRIETDEDGNQISETLSGCCAYCKTVKFLPFKNSSYLSHMALEHGIYSSGYFTPNWRNLGRYTRLETSTGVVTLIEAVQCADCSQLIDTSGWSSKKNKMLGYFRHFKLKHNSLTIDKNCAYQYPPIKLRGRTSYLGSNGS</sequence>
<feature type="compositionally biased region" description="Polar residues" evidence="1">
    <location>
        <begin position="1"/>
        <end position="19"/>
    </location>
</feature>
<name>A0A9P8AKN1_9ASCO</name>
<keyword evidence="4" id="KW-1185">Reference proteome</keyword>
<proteinExistence type="predicted"/>
<evidence type="ECO:0000259" key="2">
    <source>
        <dbReference type="Pfam" id="PF14616"/>
    </source>
</evidence>
<dbReference type="RefSeq" id="XP_043051641.1">
    <property type="nucleotide sequence ID" value="XM_043190964.1"/>
</dbReference>
<dbReference type="AlphaFoldDB" id="A0A9P8AKN1"/>
<feature type="domain" description="Transcription regulator Rua1 C-terminal" evidence="2">
    <location>
        <begin position="468"/>
        <end position="586"/>
    </location>
</feature>
<dbReference type="InterPro" id="IPR028012">
    <property type="entry name" value="Rua1_C"/>
</dbReference>
<feature type="region of interest" description="Disordered" evidence="1">
    <location>
        <begin position="1"/>
        <end position="35"/>
    </location>
</feature>
<organism evidence="3 4">
    <name type="scientific">Scheffersomyces spartinae</name>
    <dbReference type="NCBI Taxonomy" id="45513"/>
    <lineage>
        <taxon>Eukaryota</taxon>
        <taxon>Fungi</taxon>
        <taxon>Dikarya</taxon>
        <taxon>Ascomycota</taxon>
        <taxon>Saccharomycotina</taxon>
        <taxon>Pichiomycetes</taxon>
        <taxon>Debaryomycetaceae</taxon>
        <taxon>Scheffersomyces</taxon>
    </lineage>
</organism>
<comment type="caution">
    <text evidence="3">The sequence shown here is derived from an EMBL/GenBank/DDBJ whole genome shotgun (WGS) entry which is preliminary data.</text>
</comment>
<dbReference type="EMBL" id="JAHMUF010000001">
    <property type="protein sequence ID" value="KAG7196096.1"/>
    <property type="molecule type" value="Genomic_DNA"/>
</dbReference>
<feature type="region of interest" description="Disordered" evidence="1">
    <location>
        <begin position="153"/>
        <end position="173"/>
    </location>
</feature>
<evidence type="ECO:0000313" key="3">
    <source>
        <dbReference type="EMBL" id="KAG7196096.1"/>
    </source>
</evidence>
<protein>
    <recommendedName>
        <fullName evidence="2">Transcription regulator Rua1 C-terminal domain-containing protein</fullName>
    </recommendedName>
</protein>
<gene>
    <name evidence="3" type="ORF">KQ657_000108</name>
</gene>
<dbReference type="GeneID" id="66113482"/>
<dbReference type="Proteomes" id="UP000790833">
    <property type="component" value="Unassembled WGS sequence"/>
</dbReference>
<dbReference type="Pfam" id="PF14616">
    <property type="entry name" value="Rua1_C"/>
    <property type="match status" value="1"/>
</dbReference>
<accession>A0A9P8AKN1</accession>
<feature type="compositionally biased region" description="Polar residues" evidence="1">
    <location>
        <begin position="153"/>
        <end position="168"/>
    </location>
</feature>
<evidence type="ECO:0000313" key="4">
    <source>
        <dbReference type="Proteomes" id="UP000790833"/>
    </source>
</evidence>
<dbReference type="OrthoDB" id="4096316at2759"/>
<reference evidence="3" key="1">
    <citation type="submission" date="2021-03" db="EMBL/GenBank/DDBJ databases">
        <authorList>
            <person name="Palmer J.M."/>
        </authorList>
    </citation>
    <scope>NUCLEOTIDE SEQUENCE</scope>
    <source>
        <strain evidence="3">ARV_011</strain>
    </source>
</reference>